<keyword evidence="3" id="KW-1185">Reference proteome</keyword>
<comment type="caution">
    <text evidence="2">The sequence shown here is derived from an EMBL/GenBank/DDBJ whole genome shotgun (WGS) entry which is preliminary data.</text>
</comment>
<organism evidence="2 3">
    <name type="scientific">Penicillium capsulatum</name>
    <dbReference type="NCBI Taxonomy" id="69766"/>
    <lineage>
        <taxon>Eukaryota</taxon>
        <taxon>Fungi</taxon>
        <taxon>Dikarya</taxon>
        <taxon>Ascomycota</taxon>
        <taxon>Pezizomycotina</taxon>
        <taxon>Eurotiomycetes</taxon>
        <taxon>Eurotiomycetidae</taxon>
        <taxon>Eurotiales</taxon>
        <taxon>Aspergillaceae</taxon>
        <taxon>Penicillium</taxon>
    </lineage>
</organism>
<accession>A0A9W9LJT8</accession>
<evidence type="ECO:0000256" key="1">
    <source>
        <dbReference type="SAM" id="MobiDB-lite"/>
    </source>
</evidence>
<feature type="compositionally biased region" description="Low complexity" evidence="1">
    <location>
        <begin position="171"/>
        <end position="186"/>
    </location>
</feature>
<sequence>MATSFSNGGGWGMNDSCPPMTTNDCCSRQFTKSGTMDVFYPYDIEEPEDELCSSIGRELPRLPDHFEKWQRDLVDDMDHLESNSMGRSGVLSPISGARGQKRKSSSPESSPNQDTFDTQTKPKMKRNSTPRCGSHLGPKRRRRRSRIADAATKTVHATSIHEFREAERGDSSSSDPCSPEGSSPDSNIDSAMTDEMEVD</sequence>
<dbReference type="AlphaFoldDB" id="A0A9W9LJT8"/>
<feature type="region of interest" description="Disordered" evidence="1">
    <location>
        <begin position="80"/>
        <end position="199"/>
    </location>
</feature>
<proteinExistence type="predicted"/>
<protein>
    <submittedName>
        <fullName evidence="2">Uncharacterized protein</fullName>
    </submittedName>
</protein>
<feature type="compositionally biased region" description="Basic and acidic residues" evidence="1">
    <location>
        <begin position="159"/>
        <end position="170"/>
    </location>
</feature>
<name>A0A9W9LJT8_9EURO</name>
<dbReference type="OrthoDB" id="4186058at2759"/>
<reference evidence="2" key="1">
    <citation type="submission" date="2022-11" db="EMBL/GenBank/DDBJ databases">
        <authorList>
            <person name="Petersen C."/>
        </authorList>
    </citation>
    <scope>NUCLEOTIDE SEQUENCE</scope>
    <source>
        <strain evidence="2">IBT 21917</strain>
    </source>
</reference>
<dbReference type="Proteomes" id="UP001146351">
    <property type="component" value="Unassembled WGS sequence"/>
</dbReference>
<dbReference type="EMBL" id="JAPQKO010000005">
    <property type="protein sequence ID" value="KAJ5161102.1"/>
    <property type="molecule type" value="Genomic_DNA"/>
</dbReference>
<evidence type="ECO:0000313" key="2">
    <source>
        <dbReference type="EMBL" id="KAJ5161102.1"/>
    </source>
</evidence>
<reference evidence="2" key="2">
    <citation type="journal article" date="2023" name="IMA Fungus">
        <title>Comparative genomic study of the Penicillium genus elucidates a diverse pangenome and 15 lateral gene transfer events.</title>
        <authorList>
            <person name="Petersen C."/>
            <person name="Sorensen T."/>
            <person name="Nielsen M.R."/>
            <person name="Sondergaard T.E."/>
            <person name="Sorensen J.L."/>
            <person name="Fitzpatrick D.A."/>
            <person name="Frisvad J.C."/>
            <person name="Nielsen K.L."/>
        </authorList>
    </citation>
    <scope>NUCLEOTIDE SEQUENCE</scope>
    <source>
        <strain evidence="2">IBT 21917</strain>
    </source>
</reference>
<evidence type="ECO:0000313" key="3">
    <source>
        <dbReference type="Proteomes" id="UP001146351"/>
    </source>
</evidence>
<gene>
    <name evidence="2" type="ORF">N7492_006494</name>
</gene>
<feature type="compositionally biased region" description="Polar residues" evidence="1">
    <location>
        <begin position="106"/>
        <end position="121"/>
    </location>
</feature>